<dbReference type="Proteomes" id="UP000017668">
    <property type="component" value="Unassembled WGS sequence"/>
</dbReference>
<dbReference type="SMART" id="SM00345">
    <property type="entry name" value="HTH_GNTR"/>
    <property type="match status" value="1"/>
</dbReference>
<keyword evidence="7" id="KW-1185">Reference proteome</keyword>
<dbReference type="Pfam" id="PF07702">
    <property type="entry name" value="UTRA"/>
    <property type="match status" value="1"/>
</dbReference>
<dbReference type="SUPFAM" id="SSF64288">
    <property type="entry name" value="Chorismate lyase-like"/>
    <property type="match status" value="1"/>
</dbReference>
<dbReference type="PANTHER" id="PTHR44846">
    <property type="entry name" value="MANNOSYL-D-GLYCERATE TRANSPORT/METABOLISM SYSTEM REPRESSOR MNGR-RELATED"/>
    <property type="match status" value="1"/>
</dbReference>
<evidence type="ECO:0000256" key="3">
    <source>
        <dbReference type="ARBA" id="ARBA00023163"/>
    </source>
</evidence>
<dbReference type="PROSITE" id="PS50949">
    <property type="entry name" value="HTH_GNTR"/>
    <property type="match status" value="1"/>
</dbReference>
<evidence type="ECO:0000313" key="7">
    <source>
        <dbReference type="Proteomes" id="UP000017668"/>
    </source>
</evidence>
<keyword evidence="3" id="KW-0804">Transcription</keyword>
<organism evidence="6 7">
    <name type="scientific">Bradyrhizobium lupini HPC(L)</name>
    <dbReference type="NCBI Taxonomy" id="1229491"/>
    <lineage>
        <taxon>Bacteria</taxon>
        <taxon>Pseudomonadati</taxon>
        <taxon>Pseudomonadota</taxon>
        <taxon>Alphaproteobacteria</taxon>
        <taxon>Hyphomicrobiales</taxon>
        <taxon>Nitrobacteraceae</taxon>
        <taxon>Bradyrhizobium</taxon>
    </lineage>
</organism>
<dbReference type="Pfam" id="PF00392">
    <property type="entry name" value="GntR"/>
    <property type="match status" value="1"/>
</dbReference>
<dbReference type="CDD" id="cd07377">
    <property type="entry name" value="WHTH_GntR"/>
    <property type="match status" value="1"/>
</dbReference>
<reference evidence="6 7" key="1">
    <citation type="journal article" date="2013" name="Genome Announc.">
        <title>Genome Sequence of Rhizobium lupini HPC(L) Isolated from Saline Desert Soil, Kutch (Gujarat).</title>
        <authorList>
            <person name="Agarwal L."/>
            <person name="Purohit H.J."/>
        </authorList>
    </citation>
    <scope>NUCLEOTIDE SEQUENCE [LARGE SCALE GENOMIC DNA]</scope>
    <source>
        <strain evidence="7">HPC(L)</strain>
    </source>
</reference>
<dbReference type="Gene3D" id="1.10.10.10">
    <property type="entry name" value="Winged helix-like DNA-binding domain superfamily/Winged helix DNA-binding domain"/>
    <property type="match status" value="1"/>
</dbReference>
<dbReference type="PRINTS" id="PR00035">
    <property type="entry name" value="HTHGNTR"/>
</dbReference>
<evidence type="ECO:0000259" key="5">
    <source>
        <dbReference type="PROSITE" id="PS50949"/>
    </source>
</evidence>
<keyword evidence="2" id="KW-0238">DNA-binding</keyword>
<protein>
    <submittedName>
        <fullName evidence="6">Histidine utilization repressor</fullName>
    </submittedName>
</protein>
<proteinExistence type="predicted"/>
<dbReference type="Gene3D" id="3.40.1410.10">
    <property type="entry name" value="Chorismate lyase-like"/>
    <property type="match status" value="1"/>
</dbReference>
<evidence type="ECO:0000313" key="6">
    <source>
        <dbReference type="EMBL" id="EKJ95719.1"/>
    </source>
</evidence>
<evidence type="ECO:0000256" key="4">
    <source>
        <dbReference type="SAM" id="MobiDB-lite"/>
    </source>
</evidence>
<evidence type="ECO:0000256" key="2">
    <source>
        <dbReference type="ARBA" id="ARBA00023125"/>
    </source>
</evidence>
<dbReference type="InterPro" id="IPR050679">
    <property type="entry name" value="Bact_HTH_transcr_reg"/>
</dbReference>
<comment type="caution">
    <text evidence="6">The sequence shown here is derived from an EMBL/GenBank/DDBJ whole genome shotgun (WGS) entry which is preliminary data.</text>
</comment>
<name>A0ABP2RTM0_RHILU</name>
<dbReference type="InterPro" id="IPR028978">
    <property type="entry name" value="Chorismate_lyase_/UTRA_dom_sf"/>
</dbReference>
<keyword evidence="1" id="KW-0805">Transcription regulation</keyword>
<feature type="domain" description="HTH gntR-type" evidence="5">
    <location>
        <begin position="19"/>
        <end position="87"/>
    </location>
</feature>
<dbReference type="SUPFAM" id="SSF46785">
    <property type="entry name" value="Winged helix' DNA-binding domain"/>
    <property type="match status" value="1"/>
</dbReference>
<dbReference type="InterPro" id="IPR036390">
    <property type="entry name" value="WH_DNA-bd_sf"/>
</dbReference>
<feature type="region of interest" description="Disordered" evidence="4">
    <location>
        <begin position="247"/>
        <end position="267"/>
    </location>
</feature>
<dbReference type="EMBL" id="AMQQ01000016">
    <property type="protein sequence ID" value="EKJ95719.1"/>
    <property type="molecule type" value="Genomic_DNA"/>
</dbReference>
<sequence length="267" mass="29079">MHTVKKQVENRQDEAAISPPLYVKLKDYVRSRVETGEWSIGQRVPSENELVDMLGVSRMTANRALRELADEGFLVRVRGKGSFVASKKRTSQFQSVPNIADEINQNGGIHTAKIVLLRTETCDAELAEALSVDVGATVAHSIIVHAEDSVPMQIEDRFVNHGIVPDYVNQDFSTRTPNGYLTAVAPIIRLNNISRPLRRSLGNASFWRSPKQSPAFWCDAGHGLTLVSSRRCACSIPEAATACTAPDTQTGVQTGSVNGNTMSSSSV</sequence>
<gene>
    <name evidence="6" type="ORF">C241_12393</name>
</gene>
<dbReference type="InterPro" id="IPR036388">
    <property type="entry name" value="WH-like_DNA-bd_sf"/>
</dbReference>
<dbReference type="PANTHER" id="PTHR44846:SF16">
    <property type="entry name" value="TRANSCRIPTIONAL REGULATOR PHNF-RELATED"/>
    <property type="match status" value="1"/>
</dbReference>
<accession>A0ABP2RTM0</accession>
<dbReference type="InterPro" id="IPR000524">
    <property type="entry name" value="Tscrpt_reg_HTH_GntR"/>
</dbReference>
<dbReference type="InterPro" id="IPR011663">
    <property type="entry name" value="UTRA"/>
</dbReference>
<evidence type="ECO:0000256" key="1">
    <source>
        <dbReference type="ARBA" id="ARBA00023015"/>
    </source>
</evidence>